<organism evidence="1 2">
    <name type="scientific">Albula goreensis</name>
    <dbReference type="NCBI Taxonomy" id="1534307"/>
    <lineage>
        <taxon>Eukaryota</taxon>
        <taxon>Metazoa</taxon>
        <taxon>Chordata</taxon>
        <taxon>Craniata</taxon>
        <taxon>Vertebrata</taxon>
        <taxon>Euteleostomi</taxon>
        <taxon>Actinopterygii</taxon>
        <taxon>Neopterygii</taxon>
        <taxon>Teleostei</taxon>
        <taxon>Albuliformes</taxon>
        <taxon>Albulidae</taxon>
        <taxon>Albula</taxon>
    </lineage>
</organism>
<sequence length="129" mass="13922">MRKPAAQHHRVPRPLSRLKGPRSQSVLTVLSLLALDEVTVIADSCSSSLCYLRPQSAATVSLPPLSLDEFLRSMHGDSPLRLALTVTLGNDLRDAQHKMAAAHQTAGAEAVYLAMHSEIRTLKTKGSDA</sequence>
<gene>
    <name evidence="1" type="ORF">AGOR_G00181480</name>
</gene>
<accession>A0A8T3CVL0</accession>
<dbReference type="OrthoDB" id="10303208at2759"/>
<dbReference type="Proteomes" id="UP000829720">
    <property type="component" value="Unassembled WGS sequence"/>
</dbReference>
<keyword evidence="2" id="KW-1185">Reference proteome</keyword>
<dbReference type="AlphaFoldDB" id="A0A8T3CVL0"/>
<protein>
    <submittedName>
        <fullName evidence="1">Uncharacterized protein</fullName>
    </submittedName>
</protein>
<evidence type="ECO:0000313" key="2">
    <source>
        <dbReference type="Proteomes" id="UP000829720"/>
    </source>
</evidence>
<evidence type="ECO:0000313" key="1">
    <source>
        <dbReference type="EMBL" id="KAI1888091.1"/>
    </source>
</evidence>
<reference evidence="1" key="1">
    <citation type="submission" date="2021-01" db="EMBL/GenBank/DDBJ databases">
        <authorList>
            <person name="Zahm M."/>
            <person name="Roques C."/>
            <person name="Cabau C."/>
            <person name="Klopp C."/>
            <person name="Donnadieu C."/>
            <person name="Jouanno E."/>
            <person name="Lampietro C."/>
            <person name="Louis A."/>
            <person name="Herpin A."/>
            <person name="Echchiki A."/>
            <person name="Berthelot C."/>
            <person name="Parey E."/>
            <person name="Roest-Crollius H."/>
            <person name="Braasch I."/>
            <person name="Postlethwait J."/>
            <person name="Bobe J."/>
            <person name="Montfort J."/>
            <person name="Bouchez O."/>
            <person name="Begum T."/>
            <person name="Mejri S."/>
            <person name="Adams A."/>
            <person name="Chen W.-J."/>
            <person name="Guiguen Y."/>
        </authorList>
    </citation>
    <scope>NUCLEOTIDE SEQUENCE</scope>
    <source>
        <tissue evidence="1">Blood</tissue>
    </source>
</reference>
<dbReference type="EMBL" id="JAERUA010000017">
    <property type="protein sequence ID" value="KAI1888091.1"/>
    <property type="molecule type" value="Genomic_DNA"/>
</dbReference>
<name>A0A8T3CVL0_9TELE</name>
<comment type="caution">
    <text evidence="1">The sequence shown here is derived from an EMBL/GenBank/DDBJ whole genome shotgun (WGS) entry which is preliminary data.</text>
</comment>
<proteinExistence type="predicted"/>